<keyword evidence="3" id="KW-1185">Reference proteome</keyword>
<dbReference type="OrthoDB" id="10380172at2759"/>
<protein>
    <submittedName>
        <fullName evidence="2">Uncharacterized protein</fullName>
    </submittedName>
</protein>
<proteinExistence type="predicted"/>
<sequence>MHAPTIVSVLALAAAAVNAVPNAGIADDGVVEKRQNPVIQLFDARCYENRIFQSTVKGMCRNLAPNLRDRAASGKAGKGFRCTVFRNLNCQGPMYDFVGGDPKFCKLKDSAKSWKCVLD</sequence>
<accession>A0A9P9D6U2</accession>
<reference evidence="2" key="1">
    <citation type="journal article" date="2021" name="Nat. Commun.">
        <title>Genetic determinants of endophytism in the Arabidopsis root mycobiome.</title>
        <authorList>
            <person name="Mesny F."/>
            <person name="Miyauchi S."/>
            <person name="Thiergart T."/>
            <person name="Pickel B."/>
            <person name="Atanasova L."/>
            <person name="Karlsson M."/>
            <person name="Huettel B."/>
            <person name="Barry K.W."/>
            <person name="Haridas S."/>
            <person name="Chen C."/>
            <person name="Bauer D."/>
            <person name="Andreopoulos W."/>
            <person name="Pangilinan J."/>
            <person name="LaButti K."/>
            <person name="Riley R."/>
            <person name="Lipzen A."/>
            <person name="Clum A."/>
            <person name="Drula E."/>
            <person name="Henrissat B."/>
            <person name="Kohler A."/>
            <person name="Grigoriev I.V."/>
            <person name="Martin F.M."/>
            <person name="Hacquard S."/>
        </authorList>
    </citation>
    <scope>NUCLEOTIDE SEQUENCE</scope>
    <source>
        <strain evidence="2">MPI-CAGE-AT-0021</strain>
    </source>
</reference>
<organism evidence="2 3">
    <name type="scientific">Dactylonectria estremocensis</name>
    <dbReference type="NCBI Taxonomy" id="1079267"/>
    <lineage>
        <taxon>Eukaryota</taxon>
        <taxon>Fungi</taxon>
        <taxon>Dikarya</taxon>
        <taxon>Ascomycota</taxon>
        <taxon>Pezizomycotina</taxon>
        <taxon>Sordariomycetes</taxon>
        <taxon>Hypocreomycetidae</taxon>
        <taxon>Hypocreales</taxon>
        <taxon>Nectriaceae</taxon>
        <taxon>Dactylonectria</taxon>
    </lineage>
</organism>
<feature type="signal peptide" evidence="1">
    <location>
        <begin position="1"/>
        <end position="19"/>
    </location>
</feature>
<gene>
    <name evidence="2" type="ORF">B0J13DRAFT_242105</name>
</gene>
<keyword evidence="1" id="KW-0732">Signal</keyword>
<dbReference type="EMBL" id="JAGMUU010000045">
    <property type="protein sequence ID" value="KAH7113648.1"/>
    <property type="molecule type" value="Genomic_DNA"/>
</dbReference>
<evidence type="ECO:0000313" key="2">
    <source>
        <dbReference type="EMBL" id="KAH7113648.1"/>
    </source>
</evidence>
<dbReference type="AlphaFoldDB" id="A0A9P9D6U2"/>
<dbReference type="Proteomes" id="UP000717696">
    <property type="component" value="Unassembled WGS sequence"/>
</dbReference>
<comment type="caution">
    <text evidence="2">The sequence shown here is derived from an EMBL/GenBank/DDBJ whole genome shotgun (WGS) entry which is preliminary data.</text>
</comment>
<evidence type="ECO:0000256" key="1">
    <source>
        <dbReference type="SAM" id="SignalP"/>
    </source>
</evidence>
<evidence type="ECO:0000313" key="3">
    <source>
        <dbReference type="Proteomes" id="UP000717696"/>
    </source>
</evidence>
<name>A0A9P9D6U2_9HYPO</name>
<feature type="chain" id="PRO_5040490762" evidence="1">
    <location>
        <begin position="20"/>
        <end position="119"/>
    </location>
</feature>